<protein>
    <recommendedName>
        <fullName evidence="1">diguanylate cyclase</fullName>
        <ecNumber evidence="1">2.7.7.65</ecNumber>
    </recommendedName>
</protein>
<name>A0A1W2DIP4_9HYPH</name>
<sequence length="384" mass="41681">MTDTEQRIGASLPGVRWIADVGCHWSNDINLKLISTFYGSFSPLGLASLNSMAVAFVAYLRTGIGWFLWLIALDAFTLALRYVVIRRPEWPSDGLFIGGLAWTLILAVTTALVVKSGDQTMIVVTLAWNFAACAGIVGRNFAAPRYALFQVMLIILGYFISFGMDNLSVIPLLVIQCILFGFVSKGIIAQHRGTMIRALKGEARERDQASRDPLTGLLNRRGLQAAFEARRKARDEPLVLFYLDLDEFKQINDQHGHLLGDQLLCAVARRLEGILGPSRAICRLGGDEFLILAGNAGPQSIRALGQDILAAIAMPHRLDDAHEFRIGASAGAAWMRNGPDALQVGMAEADKALYRAKAKGKGVCVLSLAPTEAAQTTSVSPRTA</sequence>
<dbReference type="GO" id="GO:0005886">
    <property type="term" value="C:plasma membrane"/>
    <property type="evidence" value="ECO:0007669"/>
    <property type="project" value="TreeGrafter"/>
</dbReference>
<reference evidence="5 6" key="1">
    <citation type="submission" date="2017-04" db="EMBL/GenBank/DDBJ databases">
        <authorList>
            <person name="Afonso C.L."/>
            <person name="Miller P.J."/>
            <person name="Scott M.A."/>
            <person name="Spackman E."/>
            <person name="Goraichik I."/>
            <person name="Dimitrov K.M."/>
            <person name="Suarez D.L."/>
            <person name="Swayne D.E."/>
        </authorList>
    </citation>
    <scope>NUCLEOTIDE SEQUENCE [LARGE SCALE GENOMIC DNA]</scope>
    <source>
        <strain evidence="5 6">CGMCC 1.10972</strain>
    </source>
</reference>
<dbReference type="AlphaFoldDB" id="A0A1W2DIP4"/>
<dbReference type="Proteomes" id="UP000192656">
    <property type="component" value="Unassembled WGS sequence"/>
</dbReference>
<feature type="transmembrane region" description="Helical" evidence="3">
    <location>
        <begin position="37"/>
        <end position="60"/>
    </location>
</feature>
<dbReference type="STRING" id="937218.SAMN06297251_11576"/>
<evidence type="ECO:0000259" key="4">
    <source>
        <dbReference type="PROSITE" id="PS50887"/>
    </source>
</evidence>
<dbReference type="CDD" id="cd01949">
    <property type="entry name" value="GGDEF"/>
    <property type="match status" value="1"/>
</dbReference>
<organism evidence="5 6">
    <name type="scientific">Fulvimarina manganoxydans</name>
    <dbReference type="NCBI Taxonomy" id="937218"/>
    <lineage>
        <taxon>Bacteria</taxon>
        <taxon>Pseudomonadati</taxon>
        <taxon>Pseudomonadota</taxon>
        <taxon>Alphaproteobacteria</taxon>
        <taxon>Hyphomicrobiales</taxon>
        <taxon>Aurantimonadaceae</taxon>
        <taxon>Fulvimarina</taxon>
    </lineage>
</organism>
<evidence type="ECO:0000256" key="1">
    <source>
        <dbReference type="ARBA" id="ARBA00012528"/>
    </source>
</evidence>
<dbReference type="InterPro" id="IPR043128">
    <property type="entry name" value="Rev_trsase/Diguanyl_cyclase"/>
</dbReference>
<dbReference type="GO" id="GO:0043709">
    <property type="term" value="P:cell adhesion involved in single-species biofilm formation"/>
    <property type="evidence" value="ECO:0007669"/>
    <property type="project" value="TreeGrafter"/>
</dbReference>
<feature type="domain" description="GGDEF" evidence="4">
    <location>
        <begin position="236"/>
        <end position="369"/>
    </location>
</feature>
<evidence type="ECO:0000256" key="3">
    <source>
        <dbReference type="SAM" id="Phobius"/>
    </source>
</evidence>
<dbReference type="InterPro" id="IPR029787">
    <property type="entry name" value="Nucleotide_cyclase"/>
</dbReference>
<dbReference type="RefSeq" id="WP_170923324.1">
    <property type="nucleotide sequence ID" value="NZ_FWXR01000015.1"/>
</dbReference>
<dbReference type="SUPFAM" id="SSF55073">
    <property type="entry name" value="Nucleotide cyclase"/>
    <property type="match status" value="1"/>
</dbReference>
<dbReference type="EMBL" id="FWXR01000015">
    <property type="protein sequence ID" value="SMC97329.1"/>
    <property type="molecule type" value="Genomic_DNA"/>
</dbReference>
<dbReference type="Gene3D" id="3.30.70.270">
    <property type="match status" value="1"/>
</dbReference>
<dbReference type="PROSITE" id="PS50887">
    <property type="entry name" value="GGDEF"/>
    <property type="match status" value="1"/>
</dbReference>
<keyword evidence="6" id="KW-1185">Reference proteome</keyword>
<dbReference type="GO" id="GO:1902201">
    <property type="term" value="P:negative regulation of bacterial-type flagellum-dependent cell motility"/>
    <property type="evidence" value="ECO:0007669"/>
    <property type="project" value="TreeGrafter"/>
</dbReference>
<evidence type="ECO:0000313" key="5">
    <source>
        <dbReference type="EMBL" id="SMC97329.1"/>
    </source>
</evidence>
<dbReference type="InterPro" id="IPR000160">
    <property type="entry name" value="GGDEF_dom"/>
</dbReference>
<gene>
    <name evidence="5" type="ORF">SAMN06297251_11576</name>
</gene>
<dbReference type="GO" id="GO:0052621">
    <property type="term" value="F:diguanylate cyclase activity"/>
    <property type="evidence" value="ECO:0007669"/>
    <property type="project" value="UniProtKB-EC"/>
</dbReference>
<evidence type="ECO:0000313" key="6">
    <source>
        <dbReference type="Proteomes" id="UP000192656"/>
    </source>
</evidence>
<evidence type="ECO:0000256" key="2">
    <source>
        <dbReference type="ARBA" id="ARBA00034247"/>
    </source>
</evidence>
<dbReference type="PANTHER" id="PTHR45138:SF9">
    <property type="entry name" value="DIGUANYLATE CYCLASE DGCM-RELATED"/>
    <property type="match status" value="1"/>
</dbReference>
<proteinExistence type="predicted"/>
<feature type="transmembrane region" description="Helical" evidence="3">
    <location>
        <begin position="120"/>
        <end position="139"/>
    </location>
</feature>
<feature type="transmembrane region" description="Helical" evidence="3">
    <location>
        <begin position="170"/>
        <end position="188"/>
    </location>
</feature>
<dbReference type="InterPro" id="IPR050469">
    <property type="entry name" value="Diguanylate_Cyclase"/>
</dbReference>
<feature type="transmembrane region" description="Helical" evidence="3">
    <location>
        <begin position="66"/>
        <end position="83"/>
    </location>
</feature>
<comment type="catalytic activity">
    <reaction evidence="2">
        <text>2 GTP = 3',3'-c-di-GMP + 2 diphosphate</text>
        <dbReference type="Rhea" id="RHEA:24898"/>
        <dbReference type="ChEBI" id="CHEBI:33019"/>
        <dbReference type="ChEBI" id="CHEBI:37565"/>
        <dbReference type="ChEBI" id="CHEBI:58805"/>
        <dbReference type="EC" id="2.7.7.65"/>
    </reaction>
</comment>
<dbReference type="EC" id="2.7.7.65" evidence="1"/>
<feature type="transmembrane region" description="Helical" evidence="3">
    <location>
        <begin position="146"/>
        <end position="164"/>
    </location>
</feature>
<keyword evidence="3" id="KW-1133">Transmembrane helix</keyword>
<dbReference type="NCBIfam" id="TIGR00254">
    <property type="entry name" value="GGDEF"/>
    <property type="match status" value="1"/>
</dbReference>
<feature type="transmembrane region" description="Helical" evidence="3">
    <location>
        <begin position="95"/>
        <end position="114"/>
    </location>
</feature>
<keyword evidence="3" id="KW-0812">Transmembrane</keyword>
<dbReference type="Pfam" id="PF00990">
    <property type="entry name" value="GGDEF"/>
    <property type="match status" value="1"/>
</dbReference>
<keyword evidence="3" id="KW-0472">Membrane</keyword>
<accession>A0A1W2DIP4</accession>
<dbReference type="SMART" id="SM00267">
    <property type="entry name" value="GGDEF"/>
    <property type="match status" value="1"/>
</dbReference>
<dbReference type="PANTHER" id="PTHR45138">
    <property type="entry name" value="REGULATORY COMPONENTS OF SENSORY TRANSDUCTION SYSTEM"/>
    <property type="match status" value="1"/>
</dbReference>